<accession>A0ABN9P947</accession>
<evidence type="ECO:0000313" key="3">
    <source>
        <dbReference type="Proteomes" id="UP001189429"/>
    </source>
</evidence>
<sequence length="265" mass="29027">MTLDCFKDSVLPAWHALMSKASTSFLGILVLAIFGVLFSFISLPRLSWEFNEVPGPDMFSNGNTGILVDLKQALYIVQRMTLMGDFDEDVIEGRGRSIFFTFNRTAKSFHTGSMPKTAATETAMTNELPFFCLAMALGFGVLMNLYIGILSNEYNKAISDLKRLTGRHRIIVSFPHLLNMYGRSQLGLTGPDVFLQARAGLPNIGCLQEDSSVDSGFWFALPAKNQKTKRTAFLTARTGADTCDLGQAGEAAHDKVAVSGWKTTG</sequence>
<proteinExistence type="predicted"/>
<keyword evidence="1" id="KW-0472">Membrane</keyword>
<dbReference type="EMBL" id="CAUYUJ010000210">
    <property type="protein sequence ID" value="CAK0789269.1"/>
    <property type="molecule type" value="Genomic_DNA"/>
</dbReference>
<feature type="transmembrane region" description="Helical" evidence="1">
    <location>
        <begin position="21"/>
        <end position="41"/>
    </location>
</feature>
<keyword evidence="3" id="KW-1185">Reference proteome</keyword>
<keyword evidence="1" id="KW-0812">Transmembrane</keyword>
<evidence type="ECO:0000313" key="2">
    <source>
        <dbReference type="EMBL" id="CAK0789269.1"/>
    </source>
</evidence>
<reference evidence="2" key="1">
    <citation type="submission" date="2023-10" db="EMBL/GenBank/DDBJ databases">
        <authorList>
            <person name="Chen Y."/>
            <person name="Shah S."/>
            <person name="Dougan E. K."/>
            <person name="Thang M."/>
            <person name="Chan C."/>
        </authorList>
    </citation>
    <scope>NUCLEOTIDE SEQUENCE [LARGE SCALE GENOMIC DNA]</scope>
</reference>
<dbReference type="Proteomes" id="UP001189429">
    <property type="component" value="Unassembled WGS sequence"/>
</dbReference>
<evidence type="ECO:0000256" key="1">
    <source>
        <dbReference type="SAM" id="Phobius"/>
    </source>
</evidence>
<comment type="caution">
    <text evidence="2">The sequence shown here is derived from an EMBL/GenBank/DDBJ whole genome shotgun (WGS) entry which is preliminary data.</text>
</comment>
<protein>
    <recommendedName>
        <fullName evidence="4">Ion transport domain-containing protein</fullName>
    </recommendedName>
</protein>
<keyword evidence="1" id="KW-1133">Transmembrane helix</keyword>
<feature type="transmembrane region" description="Helical" evidence="1">
    <location>
        <begin position="128"/>
        <end position="149"/>
    </location>
</feature>
<evidence type="ECO:0008006" key="4">
    <source>
        <dbReference type="Google" id="ProtNLM"/>
    </source>
</evidence>
<name>A0ABN9P947_9DINO</name>
<organism evidence="2 3">
    <name type="scientific">Prorocentrum cordatum</name>
    <dbReference type="NCBI Taxonomy" id="2364126"/>
    <lineage>
        <taxon>Eukaryota</taxon>
        <taxon>Sar</taxon>
        <taxon>Alveolata</taxon>
        <taxon>Dinophyceae</taxon>
        <taxon>Prorocentrales</taxon>
        <taxon>Prorocentraceae</taxon>
        <taxon>Prorocentrum</taxon>
    </lineage>
</organism>
<gene>
    <name evidence="2" type="ORF">PCOR1329_LOCUS893</name>
</gene>